<name>A0AAV8U099_9ROSI</name>
<keyword evidence="3" id="KW-1185">Reference proteome</keyword>
<sequence length="177" mass="20772">MKLDHRKPSLPKYRIQPRRVLQSNTTTFQTPPGFLMKSHKRNPIWDMEESDVRPEFRSISCELRALAKMFQVEHMNKNLSFCDNSSPLFERGRFYDVYSARRNERLKRKTGDVGKTPHNLGITLESSKKRDSKKFERSKTSRYLLRSTNRENKKPPSVMSYERSSTASKKKAGVRSI</sequence>
<gene>
    <name evidence="2" type="ORF">K2173_027844</name>
</gene>
<evidence type="ECO:0000313" key="3">
    <source>
        <dbReference type="Proteomes" id="UP001159364"/>
    </source>
</evidence>
<dbReference type="PANTHER" id="PTHR37259:SF2">
    <property type="entry name" value="OS07G0474300 PROTEIN"/>
    <property type="match status" value="1"/>
</dbReference>
<feature type="region of interest" description="Disordered" evidence="1">
    <location>
        <begin position="126"/>
        <end position="177"/>
    </location>
</feature>
<dbReference type="AlphaFoldDB" id="A0AAV8U099"/>
<comment type="caution">
    <text evidence="2">The sequence shown here is derived from an EMBL/GenBank/DDBJ whole genome shotgun (WGS) entry which is preliminary data.</text>
</comment>
<feature type="compositionally biased region" description="Basic residues" evidence="1">
    <location>
        <begin position="168"/>
        <end position="177"/>
    </location>
</feature>
<feature type="compositionally biased region" description="Basic and acidic residues" evidence="1">
    <location>
        <begin position="126"/>
        <end position="139"/>
    </location>
</feature>
<dbReference type="EMBL" id="JAIWQS010000002">
    <property type="protein sequence ID" value="KAJ8772667.1"/>
    <property type="molecule type" value="Genomic_DNA"/>
</dbReference>
<evidence type="ECO:0000313" key="2">
    <source>
        <dbReference type="EMBL" id="KAJ8772667.1"/>
    </source>
</evidence>
<reference evidence="2 3" key="1">
    <citation type="submission" date="2021-09" db="EMBL/GenBank/DDBJ databases">
        <title>Genomic insights and catalytic innovation underlie evolution of tropane alkaloids biosynthesis.</title>
        <authorList>
            <person name="Wang Y.-J."/>
            <person name="Tian T."/>
            <person name="Huang J.-P."/>
            <person name="Huang S.-X."/>
        </authorList>
    </citation>
    <scope>NUCLEOTIDE SEQUENCE [LARGE SCALE GENOMIC DNA]</scope>
    <source>
        <strain evidence="2">KIB-2018</strain>
        <tissue evidence="2">Leaf</tissue>
    </source>
</reference>
<accession>A0AAV8U099</accession>
<evidence type="ECO:0000256" key="1">
    <source>
        <dbReference type="SAM" id="MobiDB-lite"/>
    </source>
</evidence>
<dbReference type="PANTHER" id="PTHR37259">
    <property type="entry name" value="OS07G0474300 PROTEIN"/>
    <property type="match status" value="1"/>
</dbReference>
<proteinExistence type="predicted"/>
<dbReference type="Proteomes" id="UP001159364">
    <property type="component" value="Linkage Group LG02"/>
</dbReference>
<protein>
    <submittedName>
        <fullName evidence="2">Uncharacterized protein</fullName>
    </submittedName>
</protein>
<organism evidence="2 3">
    <name type="scientific">Erythroxylum novogranatense</name>
    <dbReference type="NCBI Taxonomy" id="1862640"/>
    <lineage>
        <taxon>Eukaryota</taxon>
        <taxon>Viridiplantae</taxon>
        <taxon>Streptophyta</taxon>
        <taxon>Embryophyta</taxon>
        <taxon>Tracheophyta</taxon>
        <taxon>Spermatophyta</taxon>
        <taxon>Magnoliopsida</taxon>
        <taxon>eudicotyledons</taxon>
        <taxon>Gunneridae</taxon>
        <taxon>Pentapetalae</taxon>
        <taxon>rosids</taxon>
        <taxon>fabids</taxon>
        <taxon>Malpighiales</taxon>
        <taxon>Erythroxylaceae</taxon>
        <taxon>Erythroxylum</taxon>
    </lineage>
</organism>